<evidence type="ECO:0000313" key="2">
    <source>
        <dbReference type="WBParaSite" id="HCON_00141220-00001"/>
    </source>
</evidence>
<proteinExistence type="predicted"/>
<organism evidence="1 2">
    <name type="scientific">Haemonchus contortus</name>
    <name type="common">Barber pole worm</name>
    <dbReference type="NCBI Taxonomy" id="6289"/>
    <lineage>
        <taxon>Eukaryota</taxon>
        <taxon>Metazoa</taxon>
        <taxon>Ecdysozoa</taxon>
        <taxon>Nematoda</taxon>
        <taxon>Chromadorea</taxon>
        <taxon>Rhabditida</taxon>
        <taxon>Rhabditina</taxon>
        <taxon>Rhabditomorpha</taxon>
        <taxon>Strongyloidea</taxon>
        <taxon>Trichostrongylidae</taxon>
        <taxon>Haemonchus</taxon>
    </lineage>
</organism>
<name>A0A7I4YU85_HAECO</name>
<dbReference type="Proteomes" id="UP000025227">
    <property type="component" value="Unplaced"/>
</dbReference>
<protein>
    <submittedName>
        <fullName evidence="2">Uncharacterized protein</fullName>
    </submittedName>
</protein>
<dbReference type="AlphaFoldDB" id="A0A7I4YU85"/>
<dbReference type="WBParaSite" id="HCON_00141220-00001">
    <property type="protein sequence ID" value="HCON_00141220-00001"/>
    <property type="gene ID" value="HCON_00141220"/>
</dbReference>
<reference evidence="2" key="1">
    <citation type="submission" date="2020-12" db="UniProtKB">
        <authorList>
            <consortium name="WormBaseParasite"/>
        </authorList>
    </citation>
    <scope>IDENTIFICATION</scope>
    <source>
        <strain evidence="2">MHco3</strain>
    </source>
</reference>
<accession>A0A7I4YU85</accession>
<keyword evidence="1" id="KW-1185">Reference proteome</keyword>
<evidence type="ECO:0000313" key="1">
    <source>
        <dbReference type="Proteomes" id="UP000025227"/>
    </source>
</evidence>
<sequence>MTVRPGSLQTASIGLHTITTTAANEMIRRFHESSERKECFSSLKLGRSTGPLWLVIGTTADVIGTCSRKSMTNVKTDDTGDILLDKCDEMASRALSHSRSWDRI</sequence>